<reference evidence="1" key="2">
    <citation type="submission" date="2018-05" db="EMBL/GenBank/DDBJ databases">
        <title>OpunRS2 (Oryza punctata Reference Sequence Version 2).</title>
        <authorList>
            <person name="Zhang J."/>
            <person name="Kudrna D."/>
            <person name="Lee S."/>
            <person name="Talag J."/>
            <person name="Welchert J."/>
            <person name="Wing R.A."/>
        </authorList>
    </citation>
    <scope>NUCLEOTIDE SEQUENCE [LARGE SCALE GENOMIC DNA]</scope>
</reference>
<dbReference type="EnsemblPlants" id="OPUNC06G12710.1">
    <property type="protein sequence ID" value="OPUNC06G12710.1"/>
    <property type="gene ID" value="OPUNC06G12710"/>
</dbReference>
<dbReference type="Proteomes" id="UP000026962">
    <property type="component" value="Chromosome 6"/>
</dbReference>
<organism evidence="1">
    <name type="scientific">Oryza punctata</name>
    <name type="common">Red rice</name>
    <dbReference type="NCBI Taxonomy" id="4537"/>
    <lineage>
        <taxon>Eukaryota</taxon>
        <taxon>Viridiplantae</taxon>
        <taxon>Streptophyta</taxon>
        <taxon>Embryophyta</taxon>
        <taxon>Tracheophyta</taxon>
        <taxon>Spermatophyta</taxon>
        <taxon>Magnoliopsida</taxon>
        <taxon>Liliopsida</taxon>
        <taxon>Poales</taxon>
        <taxon>Poaceae</taxon>
        <taxon>BOP clade</taxon>
        <taxon>Oryzoideae</taxon>
        <taxon>Oryzeae</taxon>
        <taxon>Oryzinae</taxon>
        <taxon>Oryza</taxon>
    </lineage>
</organism>
<name>A0A0E0LB90_ORYPU</name>
<proteinExistence type="predicted"/>
<protein>
    <submittedName>
        <fullName evidence="1">Uncharacterized protein</fullName>
    </submittedName>
</protein>
<evidence type="ECO:0000313" key="2">
    <source>
        <dbReference type="Proteomes" id="UP000026962"/>
    </source>
</evidence>
<dbReference type="Gramene" id="OPUNC06G12710.1">
    <property type="protein sequence ID" value="OPUNC06G12710.1"/>
    <property type="gene ID" value="OPUNC06G12710"/>
</dbReference>
<evidence type="ECO:0000313" key="1">
    <source>
        <dbReference type="EnsemblPlants" id="OPUNC06G12710.1"/>
    </source>
</evidence>
<dbReference type="AlphaFoldDB" id="A0A0E0LB90"/>
<sequence length="168" mass="17209">MVVAAVPVGVRPSGGSDVLANGTVVEALMAVAVVPVGGQPSSGSDTHLRSAGATVVRALVVAKGGGSGGGALIRMMATEALGGGILEEAAATSYGEFDGMRKMVAVRQARFAVHYGCSGVRGFGWRRWTADIAVGSRWWLSYVELEMVQQWVACTSSVSPLPPSCLDG</sequence>
<accession>A0A0E0LB90</accession>
<reference evidence="1" key="1">
    <citation type="submission" date="2015-04" db="UniProtKB">
        <authorList>
            <consortium name="EnsemblPlants"/>
        </authorList>
    </citation>
    <scope>IDENTIFICATION</scope>
</reference>
<keyword evidence="2" id="KW-1185">Reference proteome</keyword>
<dbReference type="HOGENOM" id="CLU_1589116_0_0_1"/>